<proteinExistence type="predicted"/>
<protein>
    <submittedName>
        <fullName evidence="1">Uncharacterized protein</fullName>
    </submittedName>
</protein>
<organism evidence="1 2">
    <name type="scientific">Populus alba</name>
    <name type="common">White poplar</name>
    <dbReference type="NCBI Taxonomy" id="43335"/>
    <lineage>
        <taxon>Eukaryota</taxon>
        <taxon>Viridiplantae</taxon>
        <taxon>Streptophyta</taxon>
        <taxon>Embryophyta</taxon>
        <taxon>Tracheophyta</taxon>
        <taxon>Spermatophyta</taxon>
        <taxon>Magnoliopsida</taxon>
        <taxon>eudicotyledons</taxon>
        <taxon>Gunneridae</taxon>
        <taxon>Pentapetalae</taxon>
        <taxon>rosids</taxon>
        <taxon>fabids</taxon>
        <taxon>Malpighiales</taxon>
        <taxon>Salicaceae</taxon>
        <taxon>Saliceae</taxon>
        <taxon>Populus</taxon>
    </lineage>
</organism>
<keyword evidence="2" id="KW-1185">Reference proteome</keyword>
<comment type="caution">
    <text evidence="1">The sequence shown here is derived from an EMBL/GenBank/DDBJ whole genome shotgun (WGS) entry which is preliminary data.</text>
</comment>
<evidence type="ECO:0000313" key="1">
    <source>
        <dbReference type="EMBL" id="KAL3597973.1"/>
    </source>
</evidence>
<accession>A0ACC4CJ73</accession>
<name>A0ACC4CJ73_POPAL</name>
<evidence type="ECO:0000313" key="2">
    <source>
        <dbReference type="Proteomes" id="UP000309997"/>
    </source>
</evidence>
<dbReference type="Proteomes" id="UP000309997">
    <property type="component" value="Unassembled WGS sequence"/>
</dbReference>
<reference evidence="1 2" key="1">
    <citation type="journal article" date="2024" name="Plant Biotechnol. J.">
        <title>Genome and CRISPR/Cas9 system of a widespread forest tree (Populus alba) in the world.</title>
        <authorList>
            <person name="Liu Y.J."/>
            <person name="Jiang P.F."/>
            <person name="Han X.M."/>
            <person name="Li X.Y."/>
            <person name="Wang H.M."/>
            <person name="Wang Y.J."/>
            <person name="Wang X.X."/>
            <person name="Zeng Q.Y."/>
        </authorList>
    </citation>
    <scope>NUCLEOTIDE SEQUENCE [LARGE SCALE GENOMIC DNA]</scope>
    <source>
        <strain evidence="2">cv. PAL-ZL1</strain>
    </source>
</reference>
<sequence>MAAGLAIAGEGGQYNGKMTWFVVLSCMMASMGGVIFGYDIGISGLPRSPIKAFEMISSLPIACIFSSSVCCSKDQRGLGLANLPIHGSSPGCNSLSRCTFLPETANSLIQRTDDTERAKLMLQRVRGTEDVEAELNDLIQANSTSKTNKHPFKNIIRRRYRPQLVMAIAIPFFQQVTGINVIAFYAPVLFRTIGQGESASLISSLFPCFLFLPKKRKQELM</sequence>
<dbReference type="EMBL" id="RCHU02000004">
    <property type="protein sequence ID" value="KAL3597973.1"/>
    <property type="molecule type" value="Genomic_DNA"/>
</dbReference>
<gene>
    <name evidence="1" type="ORF">D5086_009610</name>
</gene>